<proteinExistence type="predicted"/>
<keyword evidence="2" id="KW-1185">Reference proteome</keyword>
<reference evidence="1 2" key="1">
    <citation type="journal article" date="2019" name="G3 (Bethesda)">
        <title>Sequencing of a Wild Apple (Malus baccata) Genome Unravels the Differences Between Cultivated and Wild Apple Species Regarding Disease Resistance and Cold Tolerance.</title>
        <authorList>
            <person name="Chen X."/>
        </authorList>
    </citation>
    <scope>NUCLEOTIDE SEQUENCE [LARGE SCALE GENOMIC DNA]</scope>
    <source>
        <strain evidence="2">cv. Shandingzi</strain>
        <tissue evidence="1">Leaves</tissue>
    </source>
</reference>
<dbReference type="Proteomes" id="UP000315295">
    <property type="component" value="Unassembled WGS sequence"/>
</dbReference>
<gene>
    <name evidence="1" type="ORF">C1H46_034687</name>
</gene>
<protein>
    <submittedName>
        <fullName evidence="1">Uncharacterized protein</fullName>
    </submittedName>
</protein>
<sequence length="58" mass="6831">MEEREANADATRSRFKAHVVTNAYAGITSSDARRIYRMTEKIREKRFELLRVWDEVVG</sequence>
<name>A0A540KZV6_MALBA</name>
<comment type="caution">
    <text evidence="1">The sequence shown here is derived from an EMBL/GenBank/DDBJ whole genome shotgun (WGS) entry which is preliminary data.</text>
</comment>
<dbReference type="AlphaFoldDB" id="A0A540KZV6"/>
<dbReference type="EMBL" id="VIEB01000841">
    <property type="protein sequence ID" value="TQD79763.1"/>
    <property type="molecule type" value="Genomic_DNA"/>
</dbReference>
<evidence type="ECO:0000313" key="1">
    <source>
        <dbReference type="EMBL" id="TQD79763.1"/>
    </source>
</evidence>
<evidence type="ECO:0000313" key="2">
    <source>
        <dbReference type="Proteomes" id="UP000315295"/>
    </source>
</evidence>
<accession>A0A540KZV6</accession>
<organism evidence="1 2">
    <name type="scientific">Malus baccata</name>
    <name type="common">Siberian crab apple</name>
    <name type="synonym">Pyrus baccata</name>
    <dbReference type="NCBI Taxonomy" id="106549"/>
    <lineage>
        <taxon>Eukaryota</taxon>
        <taxon>Viridiplantae</taxon>
        <taxon>Streptophyta</taxon>
        <taxon>Embryophyta</taxon>
        <taxon>Tracheophyta</taxon>
        <taxon>Spermatophyta</taxon>
        <taxon>Magnoliopsida</taxon>
        <taxon>eudicotyledons</taxon>
        <taxon>Gunneridae</taxon>
        <taxon>Pentapetalae</taxon>
        <taxon>rosids</taxon>
        <taxon>fabids</taxon>
        <taxon>Rosales</taxon>
        <taxon>Rosaceae</taxon>
        <taxon>Amygdaloideae</taxon>
        <taxon>Maleae</taxon>
        <taxon>Malus</taxon>
    </lineage>
</organism>